<dbReference type="Gene3D" id="3.30.1360.120">
    <property type="entry name" value="Probable tRNA modification gtpase trme, domain 1"/>
    <property type="match status" value="1"/>
</dbReference>
<accession>A0A3D9XXB5</accession>
<dbReference type="Proteomes" id="UP000256941">
    <property type="component" value="Unassembled WGS sequence"/>
</dbReference>
<dbReference type="RefSeq" id="WP_116220440.1">
    <property type="nucleotide sequence ID" value="NZ_CP038196.1"/>
</dbReference>
<comment type="caution">
    <text evidence="1">The sequence shown here is derived from an EMBL/GenBank/DDBJ whole genome shotgun (WGS) entry which is preliminary data.</text>
</comment>
<protein>
    <submittedName>
        <fullName evidence="1">Heterotetrameric sarcosine oxidase gamma subunit</fullName>
    </submittedName>
</protein>
<reference evidence="1 2" key="1">
    <citation type="submission" date="2018-08" db="EMBL/GenBank/DDBJ databases">
        <title>Genomic Encyclopedia of Archaeal and Bacterial Type Strains, Phase II (KMG-II): from individual species to whole genera.</title>
        <authorList>
            <person name="Goeker M."/>
        </authorList>
    </citation>
    <scope>NUCLEOTIDE SEQUENCE [LARGE SCALE GENOMIC DNA]</scope>
    <source>
        <strain evidence="1 2">DSM 17099</strain>
    </source>
</reference>
<dbReference type="EMBL" id="QTUJ01000001">
    <property type="protein sequence ID" value="REF71589.1"/>
    <property type="molecule type" value="Genomic_DNA"/>
</dbReference>
<dbReference type="AlphaFoldDB" id="A0A3D9XXB5"/>
<organism evidence="1 2">
    <name type="scientific">Paracoccus versutus</name>
    <name type="common">Thiobacillus versutus</name>
    <dbReference type="NCBI Taxonomy" id="34007"/>
    <lineage>
        <taxon>Bacteria</taxon>
        <taxon>Pseudomonadati</taxon>
        <taxon>Pseudomonadota</taxon>
        <taxon>Alphaproteobacteria</taxon>
        <taxon>Rhodobacterales</taxon>
        <taxon>Paracoccaceae</taxon>
        <taxon>Paracoccus</taxon>
    </lineage>
</organism>
<proteinExistence type="predicted"/>
<evidence type="ECO:0000313" key="2">
    <source>
        <dbReference type="Proteomes" id="UP000256941"/>
    </source>
</evidence>
<dbReference type="InterPro" id="IPR027266">
    <property type="entry name" value="TrmE/GcvT-like"/>
</dbReference>
<sequence length="196" mass="20212">MTDLTPITALGAATPADQRFGALRITENAGLALASLALRQGAAQPAPLGLALPGPGRWAEGQGIAAFWTGPGQWMIEAPGRAAEDFAAVLAAGTPGCSVTDQTDGWAAFEIVSDRGEAPIRALLERLANIDPDGFGPGSATRTLAHHMGVFLIRRAPDRLAVLGMRSMAGSLWHALATTLRRQGAAAAPDDGFPIV</sequence>
<evidence type="ECO:0000313" key="1">
    <source>
        <dbReference type="EMBL" id="REF71589.1"/>
    </source>
</evidence>
<gene>
    <name evidence="1" type="ORF">BDD41_0044</name>
</gene>
<name>A0A3D9XXB5_PARVE</name>